<organism evidence="1">
    <name type="scientific">Rodentolepis nana</name>
    <name type="common">Dwarf tapeworm</name>
    <name type="synonym">Hymenolepis nana</name>
    <dbReference type="NCBI Taxonomy" id="102285"/>
    <lineage>
        <taxon>Eukaryota</taxon>
        <taxon>Metazoa</taxon>
        <taxon>Spiralia</taxon>
        <taxon>Lophotrochozoa</taxon>
        <taxon>Platyhelminthes</taxon>
        <taxon>Cestoda</taxon>
        <taxon>Eucestoda</taxon>
        <taxon>Cyclophyllidea</taxon>
        <taxon>Hymenolepididae</taxon>
        <taxon>Rodentolepis</taxon>
    </lineage>
</organism>
<evidence type="ECO:0000313" key="1">
    <source>
        <dbReference type="WBParaSite" id="HNAJ_0000631601-mRNA-1"/>
    </source>
</evidence>
<name>A0A0R3TGX5_RODNA</name>
<dbReference type="WBParaSite" id="HNAJ_0000631601-mRNA-1">
    <property type="protein sequence ID" value="HNAJ_0000631601-mRNA-1"/>
    <property type="gene ID" value="HNAJ_0000631601"/>
</dbReference>
<protein>
    <submittedName>
        <fullName evidence="1">RNA-dependent RNA polymerase</fullName>
    </submittedName>
</protein>
<accession>A0A0R3TGX5</accession>
<sequence>LVHPKMLLDHSPIMVATAIERLYNAIIHPEKIYHDVHTETYHKKNKPVPGIERKLTENDNEKYCRIRKFK</sequence>
<proteinExistence type="predicted"/>
<reference evidence="1" key="1">
    <citation type="submission" date="2017-02" db="UniProtKB">
        <authorList>
            <consortium name="WormBaseParasite"/>
        </authorList>
    </citation>
    <scope>IDENTIFICATION</scope>
</reference>
<dbReference type="AlphaFoldDB" id="A0A0R3TGX5"/>